<dbReference type="Pfam" id="PF11363">
    <property type="entry name" value="DUF3164"/>
    <property type="match status" value="1"/>
</dbReference>
<reference evidence="1" key="1">
    <citation type="journal article" date="2015" name="Nature">
        <title>Complex archaea that bridge the gap between prokaryotes and eukaryotes.</title>
        <authorList>
            <person name="Spang A."/>
            <person name="Saw J.H."/>
            <person name="Jorgensen S.L."/>
            <person name="Zaremba-Niedzwiedzka K."/>
            <person name="Martijn J."/>
            <person name="Lind A.E."/>
            <person name="van Eijk R."/>
            <person name="Schleper C."/>
            <person name="Guy L."/>
            <person name="Ettema T.J."/>
        </authorList>
    </citation>
    <scope>NUCLEOTIDE SEQUENCE</scope>
</reference>
<comment type="caution">
    <text evidence="1">The sequence shown here is derived from an EMBL/GenBank/DDBJ whole genome shotgun (WGS) entry which is preliminary data.</text>
</comment>
<protein>
    <submittedName>
        <fullName evidence="1">Uncharacterized protein</fullName>
    </submittedName>
</protein>
<dbReference type="EMBL" id="LAZR01017935">
    <property type="protein sequence ID" value="KKL98392.1"/>
    <property type="molecule type" value="Genomic_DNA"/>
</dbReference>
<accession>A0A0F9JHC5</accession>
<proteinExistence type="predicted"/>
<gene>
    <name evidence="1" type="ORF">LCGC14_1824880</name>
</gene>
<organism evidence="1">
    <name type="scientific">marine sediment metagenome</name>
    <dbReference type="NCBI Taxonomy" id="412755"/>
    <lineage>
        <taxon>unclassified sequences</taxon>
        <taxon>metagenomes</taxon>
        <taxon>ecological metagenomes</taxon>
    </lineage>
</organism>
<evidence type="ECO:0000313" key="1">
    <source>
        <dbReference type="EMBL" id="KKL98392.1"/>
    </source>
</evidence>
<name>A0A0F9JHC5_9ZZZZ</name>
<sequence>MDPSKVKKQVGKMWVNADGQDIPIAYISTLQKIEEIKVSTIFTIMTNAKEYLRNKKLEVKKHVDELTEVYFKENHLDQEQSSFTFYKFNRTVMLEVENSQPMEYDVNLIDQASTHFKTYLDLNTEKIEPAFKRLIEDMILSVQKDRLNVGNVKKLEKAGRGIEHPEIKKALELIDKAQGKGLSRVYYRVRLLNEDTGKYELIDVNFSSIII</sequence>
<dbReference type="AlphaFoldDB" id="A0A0F9JHC5"/>
<dbReference type="InterPro" id="IPR021505">
    <property type="entry name" value="Phage_B3_Orf6"/>
</dbReference>